<dbReference type="EMBL" id="CAADFR010000197">
    <property type="protein sequence ID" value="VFK44823.1"/>
    <property type="molecule type" value="Genomic_DNA"/>
</dbReference>
<sequence>MDALDRVLLDGIQKGFIDSDELIEEARKLDDNYKNDSLRHAVQGPWDAYRDSFDDNMDEVCKGLIHAVKTYPDHTPINYVDGAIMFLKRMGKPADAQQVLDDWLEANKDQPRGFYDIRSGGFSVQDPDLRTAITNRYNSYSDTRDRAEVLFKIAKDHGWNEEDIALLSKVTPHEFYEMFKRLRALSCGR</sequence>
<evidence type="ECO:0000313" key="1">
    <source>
        <dbReference type="EMBL" id="VFK44823.1"/>
    </source>
</evidence>
<gene>
    <name evidence="1" type="ORF">BECKSD772F_GA0070984_11971</name>
</gene>
<protein>
    <submittedName>
        <fullName evidence="1">Uncharacterized protein</fullName>
    </submittedName>
</protein>
<organism evidence="1">
    <name type="scientific">Candidatus Kentrum sp. SD</name>
    <dbReference type="NCBI Taxonomy" id="2126332"/>
    <lineage>
        <taxon>Bacteria</taxon>
        <taxon>Pseudomonadati</taxon>
        <taxon>Pseudomonadota</taxon>
        <taxon>Gammaproteobacteria</taxon>
        <taxon>Candidatus Kentrum</taxon>
    </lineage>
</organism>
<proteinExistence type="predicted"/>
<name>A0A450YTI3_9GAMM</name>
<accession>A0A450YTI3</accession>
<reference evidence="1" key="1">
    <citation type="submission" date="2019-02" db="EMBL/GenBank/DDBJ databases">
        <authorList>
            <person name="Gruber-Vodicka R. H."/>
            <person name="Seah K. B. B."/>
        </authorList>
    </citation>
    <scope>NUCLEOTIDE SEQUENCE</scope>
    <source>
        <strain evidence="1">BECK_S1321</strain>
    </source>
</reference>
<dbReference type="AlphaFoldDB" id="A0A450YTI3"/>